<evidence type="ECO:0008006" key="3">
    <source>
        <dbReference type="Google" id="ProtNLM"/>
    </source>
</evidence>
<organism evidence="1 2">
    <name type="scientific">Rhizoctonia solani AG-3 Rhs1AP</name>
    <dbReference type="NCBI Taxonomy" id="1086054"/>
    <lineage>
        <taxon>Eukaryota</taxon>
        <taxon>Fungi</taxon>
        <taxon>Dikarya</taxon>
        <taxon>Basidiomycota</taxon>
        <taxon>Agaricomycotina</taxon>
        <taxon>Agaricomycetes</taxon>
        <taxon>Cantharellales</taxon>
        <taxon>Ceratobasidiaceae</taxon>
        <taxon>Rhizoctonia</taxon>
    </lineage>
</organism>
<dbReference type="Proteomes" id="UP000030108">
    <property type="component" value="Unassembled WGS sequence"/>
</dbReference>
<name>X8JKZ1_9AGAM</name>
<dbReference type="OrthoDB" id="3270019at2759"/>
<accession>X8JKZ1</accession>
<dbReference type="PANTHER" id="PTHR33266">
    <property type="entry name" value="CHROMOSOME 15, WHOLE GENOME SHOTGUN SEQUENCE"/>
    <property type="match status" value="1"/>
</dbReference>
<comment type="caution">
    <text evidence="1">The sequence shown here is derived from an EMBL/GenBank/DDBJ whole genome shotgun (WGS) entry which is preliminary data.</text>
</comment>
<proteinExistence type="predicted"/>
<dbReference type="EMBL" id="JATN01000314">
    <property type="protein sequence ID" value="EUC63861.1"/>
    <property type="molecule type" value="Genomic_DNA"/>
</dbReference>
<protein>
    <recommendedName>
        <fullName evidence="3">G2/mitotic-specific cyclin cdc13</fullName>
    </recommendedName>
</protein>
<sequence>MDTLDWHIDAIVCDQIKRYRETSQGFPNATTLGYVDYSILVQILLQAFKLEPSDVESCRSYLQNNIGIITQLDSAYASNTFGALRSLFSSNDFRPAPVMDIGPVPLSRSANNSNKSQSLKDVFELPYKGNLPQLFKKTLNENARSMFQSAAQRAYNRSVAIVQSSGMGKSRLVDETSNLLFGIPLNLRETINQGTLTYPPADKHLRAYFNHSENKSDEFLQVEHVIFLSTLFDCVTPMAEKFKEGRTAVKQAIEWAAWLKEGQTAEAVGPNRSRLYRDVVEKARSKLSQVKTIFVEPDTSPTELEIIFQDTDASPMDTNAPLTESDTHLPDNNTVSMKVDATSTKTTTSETNDKPLIQVLADPQILKALSSALRQSWVKLRKALVPEDGRHNADNMCFVYFDEAHGLTKPPAEVGPLCRMSSYHNLCKVLAKLCDAPIFFIFLWTNSNLRQFAPPVFDHPSLRVSQGYAVFPPFTELPFDVFVETAMEKLAQPEVTMSLTNVCTTDIMSHFGRPMWLAHQQLRQRQQQLQDTPMPLNETVNDVFQFALDKMSAHGNAKKSDASGLAAIGVRVSITFDSRNQSSRMMETQLVESHMRVVYAIPEHRKYMRTGSPSEPILAEAAGRYLSQLPGKIMEAGPKILAESCREGVVARGERGELCGRLLLTIAHDLAIPKGLDSETGLPNFVLPISPSDFHIWK</sequence>
<evidence type="ECO:0000313" key="1">
    <source>
        <dbReference type="EMBL" id="EUC63861.1"/>
    </source>
</evidence>
<gene>
    <name evidence="1" type="ORF">RSOL_431860</name>
</gene>
<reference evidence="2" key="1">
    <citation type="journal article" date="2014" name="Genome Announc.">
        <title>Draft genome sequence of the plant-pathogenic soil fungus Rhizoctonia solani anastomosis group 3 strain Rhs1AP.</title>
        <authorList>
            <person name="Cubeta M.A."/>
            <person name="Thomas E."/>
            <person name="Dean R.A."/>
            <person name="Jabaji S."/>
            <person name="Neate S.M."/>
            <person name="Tavantzis S."/>
            <person name="Toda T."/>
            <person name="Vilgalys R."/>
            <person name="Bharathan N."/>
            <person name="Fedorova-Abrams N."/>
            <person name="Pakala S.B."/>
            <person name="Pakala S.M."/>
            <person name="Zafar N."/>
            <person name="Joardar V."/>
            <person name="Losada L."/>
            <person name="Nierman W.C."/>
        </authorList>
    </citation>
    <scope>NUCLEOTIDE SEQUENCE [LARGE SCALE GENOMIC DNA]</scope>
    <source>
        <strain evidence="2">AG-3</strain>
    </source>
</reference>
<dbReference type="PANTHER" id="PTHR33266:SF1">
    <property type="entry name" value="F-BOX DOMAIN-CONTAINING PROTEIN"/>
    <property type="match status" value="1"/>
</dbReference>
<evidence type="ECO:0000313" key="2">
    <source>
        <dbReference type="Proteomes" id="UP000030108"/>
    </source>
</evidence>
<dbReference type="AlphaFoldDB" id="X8JKZ1"/>